<evidence type="ECO:0000256" key="4">
    <source>
        <dbReference type="ARBA" id="ARBA00023284"/>
    </source>
</evidence>
<proteinExistence type="predicted"/>
<evidence type="ECO:0000259" key="5">
    <source>
        <dbReference type="PROSITE" id="PS51352"/>
    </source>
</evidence>
<dbReference type="Proteomes" id="UP000275281">
    <property type="component" value="Unassembled WGS sequence"/>
</dbReference>
<dbReference type="GO" id="GO:0005737">
    <property type="term" value="C:cytoplasm"/>
    <property type="evidence" value="ECO:0007669"/>
    <property type="project" value="TreeGrafter"/>
</dbReference>
<dbReference type="RefSeq" id="WP_124027900.1">
    <property type="nucleotide sequence ID" value="NZ_JBHRSN010000006.1"/>
</dbReference>
<dbReference type="PANTHER" id="PTHR45663:SF11">
    <property type="entry name" value="GEO12009P1"/>
    <property type="match status" value="1"/>
</dbReference>
<keyword evidence="2" id="KW-0249">Electron transport</keyword>
<dbReference type="InterPro" id="IPR017937">
    <property type="entry name" value="Thioredoxin_CS"/>
</dbReference>
<keyword evidence="3" id="KW-1015">Disulfide bond</keyword>
<evidence type="ECO:0000313" key="6">
    <source>
        <dbReference type="EMBL" id="RPJ66542.1"/>
    </source>
</evidence>
<dbReference type="PRINTS" id="PR00421">
    <property type="entry name" value="THIOREDOXIN"/>
</dbReference>
<dbReference type="CDD" id="cd02947">
    <property type="entry name" value="TRX_family"/>
    <property type="match status" value="1"/>
</dbReference>
<organism evidence="6 7">
    <name type="scientific">Alteromonas sediminis</name>
    <dbReference type="NCBI Taxonomy" id="2259342"/>
    <lineage>
        <taxon>Bacteria</taxon>
        <taxon>Pseudomonadati</taxon>
        <taxon>Pseudomonadota</taxon>
        <taxon>Gammaproteobacteria</taxon>
        <taxon>Alteromonadales</taxon>
        <taxon>Alteromonadaceae</taxon>
        <taxon>Alteromonas/Salinimonas group</taxon>
        <taxon>Alteromonas</taxon>
    </lineage>
</organism>
<dbReference type="InterPro" id="IPR036249">
    <property type="entry name" value="Thioredoxin-like_sf"/>
</dbReference>
<dbReference type="InterPro" id="IPR013766">
    <property type="entry name" value="Thioredoxin_domain"/>
</dbReference>
<dbReference type="PANTHER" id="PTHR45663">
    <property type="entry name" value="GEO12009P1"/>
    <property type="match status" value="1"/>
</dbReference>
<comment type="caution">
    <text evidence="6">The sequence shown here is derived from an EMBL/GenBank/DDBJ whole genome shotgun (WGS) entry which is preliminary data.</text>
</comment>
<evidence type="ECO:0000313" key="7">
    <source>
        <dbReference type="Proteomes" id="UP000275281"/>
    </source>
</evidence>
<keyword evidence="7" id="KW-1185">Reference proteome</keyword>
<dbReference type="PROSITE" id="PS00194">
    <property type="entry name" value="THIOREDOXIN_1"/>
    <property type="match status" value="1"/>
</dbReference>
<name>A0A3N5XZL2_9ALTE</name>
<gene>
    <name evidence="6" type="ORF">DRW07_10680</name>
</gene>
<dbReference type="OrthoDB" id="9790390at2"/>
<feature type="domain" description="Thioredoxin" evidence="5">
    <location>
        <begin position="1"/>
        <end position="105"/>
    </location>
</feature>
<dbReference type="Gene3D" id="3.40.30.10">
    <property type="entry name" value="Glutaredoxin"/>
    <property type="match status" value="1"/>
</dbReference>
<dbReference type="GO" id="GO:0015035">
    <property type="term" value="F:protein-disulfide reductase activity"/>
    <property type="evidence" value="ECO:0007669"/>
    <property type="project" value="TreeGrafter"/>
</dbReference>
<accession>A0A3N5XZL2</accession>
<dbReference type="Pfam" id="PF00085">
    <property type="entry name" value="Thioredoxin"/>
    <property type="match status" value="1"/>
</dbReference>
<reference evidence="6 7" key="1">
    <citation type="submission" date="2018-11" db="EMBL/GenBank/DDBJ databases">
        <authorList>
            <person name="Ye M.-Q."/>
            <person name="Du Z.-J."/>
        </authorList>
    </citation>
    <scope>NUCLEOTIDE SEQUENCE [LARGE SCALE GENOMIC DNA]</scope>
    <source>
        <strain evidence="6 7">U0105</strain>
    </source>
</reference>
<sequence>MKTSVQGLLGNGHSYPEPLLILWFSAEWCGPCKQLEPVINMLTQTFAGSARVLKVDADVEIELAQRFGIRAVPTLVLLSHEKTLGSHVGLGNYLELSQWLEANLPPVT</sequence>
<dbReference type="AlphaFoldDB" id="A0A3N5XZL2"/>
<keyword evidence="4" id="KW-0676">Redox-active center</keyword>
<evidence type="ECO:0000256" key="2">
    <source>
        <dbReference type="ARBA" id="ARBA00022982"/>
    </source>
</evidence>
<evidence type="ECO:0000256" key="3">
    <source>
        <dbReference type="ARBA" id="ARBA00023157"/>
    </source>
</evidence>
<dbReference type="PROSITE" id="PS51352">
    <property type="entry name" value="THIOREDOXIN_2"/>
    <property type="match status" value="1"/>
</dbReference>
<protein>
    <submittedName>
        <fullName evidence="6">Thioredoxin</fullName>
    </submittedName>
</protein>
<dbReference type="SUPFAM" id="SSF52833">
    <property type="entry name" value="Thioredoxin-like"/>
    <property type="match status" value="1"/>
</dbReference>
<evidence type="ECO:0000256" key="1">
    <source>
        <dbReference type="ARBA" id="ARBA00022448"/>
    </source>
</evidence>
<dbReference type="EMBL" id="RPOK01000003">
    <property type="protein sequence ID" value="RPJ66542.1"/>
    <property type="molecule type" value="Genomic_DNA"/>
</dbReference>
<keyword evidence="1" id="KW-0813">Transport</keyword>